<dbReference type="PROSITE" id="PS51257">
    <property type="entry name" value="PROKAR_LIPOPROTEIN"/>
    <property type="match status" value="1"/>
</dbReference>
<evidence type="ECO:0000313" key="2">
    <source>
        <dbReference type="Proteomes" id="UP000594042"/>
    </source>
</evidence>
<organism evidence="1 2">
    <name type="scientific">Coprobacter secundus subsp. similis</name>
    <dbReference type="NCBI Taxonomy" id="2751153"/>
    <lineage>
        <taxon>Bacteria</taxon>
        <taxon>Pseudomonadati</taxon>
        <taxon>Bacteroidota</taxon>
        <taxon>Bacteroidia</taxon>
        <taxon>Bacteroidales</taxon>
        <taxon>Barnesiellaceae</taxon>
        <taxon>Coprobacter</taxon>
    </lineage>
</organism>
<keyword evidence="2" id="KW-1185">Reference proteome</keyword>
<dbReference type="Proteomes" id="UP000594042">
    <property type="component" value="Chromosome"/>
</dbReference>
<evidence type="ECO:0000313" key="1">
    <source>
        <dbReference type="EMBL" id="BCI62344.1"/>
    </source>
</evidence>
<gene>
    <name evidence="1" type="ORF">Cop2CBH44_06970</name>
</gene>
<proteinExistence type="predicted"/>
<dbReference type="RefSeq" id="WP_021930331.1">
    <property type="nucleotide sequence ID" value="NZ_AP023322.1"/>
</dbReference>
<dbReference type="KEGG" id="copr:Cop2CBH44_06970"/>
<reference evidence="2" key="1">
    <citation type="submission" date="2020-07" db="EMBL/GenBank/DDBJ databases">
        <title>Complete genome sequencing of Coprobacter sp. strain 2CBH44.</title>
        <authorList>
            <person name="Sakamoto M."/>
            <person name="Murakami T."/>
            <person name="Mori H."/>
        </authorList>
    </citation>
    <scope>NUCLEOTIDE SEQUENCE [LARGE SCALE GENOMIC DNA]</scope>
    <source>
        <strain evidence="2">2CBH44</strain>
    </source>
</reference>
<dbReference type="EMBL" id="AP023322">
    <property type="protein sequence ID" value="BCI62344.1"/>
    <property type="molecule type" value="Genomic_DNA"/>
</dbReference>
<sequence>MKLLLNILCLLGLILTSCTTIESLSFDIIQPAKITFPVYARSITTVSRKMPGKEFNGTYINGYENLQKLSIKTRKNLGATIERSIINTLNETQYFSRIESYGEIDAEVLNNKIIQGIKDSTSTSSILFLKSFSIEPTLIDFIYGPSSEYYTSTFRIKIKAIFDIYLGYDIQPKTIAFTDSIKWDSYSTNKEDLHQFIPDIDECLKEAAEYIGNKVVQQLLPSNKNVKRFYFNTSSPIMKDADRYWKSGNYDYASYLWEYMYETNKKNYFKAMAAANLALYNELKDNYIQAEIWAKISIDLFKDNSEERKMMENYLKELKKRIEDDQILRFQLI</sequence>
<dbReference type="AlphaFoldDB" id="A0A7G1HVB7"/>
<dbReference type="Pfam" id="PF19867">
    <property type="entry name" value="DUF6340"/>
    <property type="match status" value="1"/>
</dbReference>
<name>A0A7G1HVB7_9BACT</name>
<protein>
    <submittedName>
        <fullName evidence="1">Uncharacterized protein</fullName>
    </submittedName>
</protein>
<accession>A0A7G1HVB7</accession>
<dbReference type="InterPro" id="IPR045921">
    <property type="entry name" value="DUF6340"/>
</dbReference>